<keyword evidence="2" id="KW-1185">Reference proteome</keyword>
<comment type="caution">
    <text evidence="1">The sequence shown here is derived from an EMBL/GenBank/DDBJ whole genome shotgun (WGS) entry which is preliminary data.</text>
</comment>
<evidence type="ECO:0000313" key="1">
    <source>
        <dbReference type="EMBL" id="GIH21854.1"/>
    </source>
</evidence>
<evidence type="ECO:0000313" key="2">
    <source>
        <dbReference type="Proteomes" id="UP000640052"/>
    </source>
</evidence>
<reference evidence="1" key="1">
    <citation type="submission" date="2021-01" db="EMBL/GenBank/DDBJ databases">
        <title>Whole genome shotgun sequence of Acrocarpospora phusangensis NBRC 108782.</title>
        <authorList>
            <person name="Komaki H."/>
            <person name="Tamura T."/>
        </authorList>
    </citation>
    <scope>NUCLEOTIDE SEQUENCE</scope>
    <source>
        <strain evidence="1">NBRC 108782</strain>
    </source>
</reference>
<accession>A0A919Q3W2</accession>
<gene>
    <name evidence="1" type="ORF">Aph01nite_01640</name>
</gene>
<sequence length="74" mass="7605">MPKLSAWSGVVVLLLTVAGVLRVQDAAAAGTRIADVPYTCGGKGAELDVTLQAPTTAFVAAGAALPGRRIWRRT</sequence>
<name>A0A919Q3W2_9ACTN</name>
<protein>
    <submittedName>
        <fullName evidence="1">Uncharacterized protein</fullName>
    </submittedName>
</protein>
<dbReference type="EMBL" id="BOOA01000001">
    <property type="protein sequence ID" value="GIH21854.1"/>
    <property type="molecule type" value="Genomic_DNA"/>
</dbReference>
<dbReference type="Proteomes" id="UP000640052">
    <property type="component" value="Unassembled WGS sequence"/>
</dbReference>
<organism evidence="1 2">
    <name type="scientific">Acrocarpospora phusangensis</name>
    <dbReference type="NCBI Taxonomy" id="1070424"/>
    <lineage>
        <taxon>Bacteria</taxon>
        <taxon>Bacillati</taxon>
        <taxon>Actinomycetota</taxon>
        <taxon>Actinomycetes</taxon>
        <taxon>Streptosporangiales</taxon>
        <taxon>Streptosporangiaceae</taxon>
        <taxon>Acrocarpospora</taxon>
    </lineage>
</organism>
<proteinExistence type="predicted"/>
<dbReference type="AlphaFoldDB" id="A0A919Q3W2"/>